<dbReference type="Proteomes" id="UP001066276">
    <property type="component" value="Chromosome 6"/>
</dbReference>
<feature type="compositionally biased region" description="Basic residues" evidence="1">
    <location>
        <begin position="15"/>
        <end position="24"/>
    </location>
</feature>
<dbReference type="AlphaFoldDB" id="A0AAV7QIW9"/>
<evidence type="ECO:0000313" key="2">
    <source>
        <dbReference type="EMBL" id="KAJ1140138.1"/>
    </source>
</evidence>
<feature type="compositionally biased region" description="Basic and acidic residues" evidence="1">
    <location>
        <begin position="67"/>
        <end position="78"/>
    </location>
</feature>
<organism evidence="2 3">
    <name type="scientific">Pleurodeles waltl</name>
    <name type="common">Iberian ribbed newt</name>
    <dbReference type="NCBI Taxonomy" id="8319"/>
    <lineage>
        <taxon>Eukaryota</taxon>
        <taxon>Metazoa</taxon>
        <taxon>Chordata</taxon>
        <taxon>Craniata</taxon>
        <taxon>Vertebrata</taxon>
        <taxon>Euteleostomi</taxon>
        <taxon>Amphibia</taxon>
        <taxon>Batrachia</taxon>
        <taxon>Caudata</taxon>
        <taxon>Salamandroidea</taxon>
        <taxon>Salamandridae</taxon>
        <taxon>Pleurodelinae</taxon>
        <taxon>Pleurodeles</taxon>
    </lineage>
</organism>
<evidence type="ECO:0000313" key="3">
    <source>
        <dbReference type="Proteomes" id="UP001066276"/>
    </source>
</evidence>
<proteinExistence type="predicted"/>
<gene>
    <name evidence="2" type="ORF">NDU88_006498</name>
</gene>
<comment type="caution">
    <text evidence="2">The sequence shown here is derived from an EMBL/GenBank/DDBJ whole genome shotgun (WGS) entry which is preliminary data.</text>
</comment>
<name>A0AAV7QIW9_PLEWA</name>
<feature type="region of interest" description="Disordered" evidence="1">
    <location>
        <begin position="1"/>
        <end position="29"/>
    </location>
</feature>
<evidence type="ECO:0000256" key="1">
    <source>
        <dbReference type="SAM" id="MobiDB-lite"/>
    </source>
</evidence>
<sequence length="78" mass="8599">MQWSGEGQRAWGVIRKGRHTHRGPGHPAGNAWRAVEGFVCLKRLVRFFSRPPPARGHTSRSLSDKGPSLKRDGIPSSA</sequence>
<dbReference type="EMBL" id="JANPWB010000010">
    <property type="protein sequence ID" value="KAJ1140138.1"/>
    <property type="molecule type" value="Genomic_DNA"/>
</dbReference>
<keyword evidence="3" id="KW-1185">Reference proteome</keyword>
<accession>A0AAV7QIW9</accession>
<protein>
    <submittedName>
        <fullName evidence="2">Uncharacterized protein</fullName>
    </submittedName>
</protein>
<reference evidence="2" key="1">
    <citation type="journal article" date="2022" name="bioRxiv">
        <title>Sequencing and chromosome-scale assembly of the giantPleurodeles waltlgenome.</title>
        <authorList>
            <person name="Brown T."/>
            <person name="Elewa A."/>
            <person name="Iarovenko S."/>
            <person name="Subramanian E."/>
            <person name="Araus A.J."/>
            <person name="Petzold A."/>
            <person name="Susuki M."/>
            <person name="Suzuki K.-i.T."/>
            <person name="Hayashi T."/>
            <person name="Toyoda A."/>
            <person name="Oliveira C."/>
            <person name="Osipova E."/>
            <person name="Leigh N.D."/>
            <person name="Simon A."/>
            <person name="Yun M.H."/>
        </authorList>
    </citation>
    <scope>NUCLEOTIDE SEQUENCE</scope>
    <source>
        <strain evidence="2">20211129_DDA</strain>
        <tissue evidence="2">Liver</tissue>
    </source>
</reference>
<feature type="region of interest" description="Disordered" evidence="1">
    <location>
        <begin position="49"/>
        <end position="78"/>
    </location>
</feature>